<comment type="caution">
    <text evidence="2">The sequence shown here is derived from an EMBL/GenBank/DDBJ whole genome shotgun (WGS) entry which is preliminary data.</text>
</comment>
<protein>
    <recommendedName>
        <fullName evidence="4">Carboxypeptidase regulatory-like domain-containing protein</fullName>
    </recommendedName>
</protein>
<gene>
    <name evidence="2" type="ORF">OO017_02835</name>
</gene>
<dbReference type="Proteomes" id="UP001207228">
    <property type="component" value="Unassembled WGS sequence"/>
</dbReference>
<reference evidence="2 3" key="1">
    <citation type="submission" date="2022-11" db="EMBL/GenBank/DDBJ databases">
        <title>The characterization of three novel Bacteroidetes species and genomic analysis of their roles in tidal elemental geochemical cycles.</title>
        <authorList>
            <person name="Ma K.-J."/>
        </authorList>
    </citation>
    <scope>NUCLEOTIDE SEQUENCE [LARGE SCALE GENOMIC DNA]</scope>
    <source>
        <strain evidence="2 3">M82</strain>
    </source>
</reference>
<feature type="chain" id="PRO_5046389310" description="Carboxypeptidase regulatory-like domain-containing protein" evidence="1">
    <location>
        <begin position="19"/>
        <end position="172"/>
    </location>
</feature>
<dbReference type="EMBL" id="JAPFQO010000001">
    <property type="protein sequence ID" value="MCX2738870.1"/>
    <property type="molecule type" value="Genomic_DNA"/>
</dbReference>
<evidence type="ECO:0008006" key="4">
    <source>
        <dbReference type="Google" id="ProtNLM"/>
    </source>
</evidence>
<proteinExistence type="predicted"/>
<sequence length="172" mass="18998">MKTASIILALAFSVFLFCGCGKEESDNAPSQWVNNIEELKQLNQGKITITQGIAGTLTLIEGNCMPIIGPNSTCKEYPVKRKLAIYPYTTLQETVQHEAAFYTINAEPLMEVETDAEGFYQTKLSPGTYSVFIEEKGKLYANGFDGQGGINPVHVDEDVVESLNLRLNYAVY</sequence>
<name>A0ABT3RBH4_9BACT</name>
<evidence type="ECO:0000256" key="1">
    <source>
        <dbReference type="SAM" id="SignalP"/>
    </source>
</evidence>
<keyword evidence="1" id="KW-0732">Signal</keyword>
<accession>A0ABT3RBH4</accession>
<evidence type="ECO:0000313" key="3">
    <source>
        <dbReference type="Proteomes" id="UP001207228"/>
    </source>
</evidence>
<dbReference type="RefSeq" id="WP_266050916.1">
    <property type="nucleotide sequence ID" value="NZ_JAPFQO010000001.1"/>
</dbReference>
<evidence type="ECO:0000313" key="2">
    <source>
        <dbReference type="EMBL" id="MCX2738870.1"/>
    </source>
</evidence>
<dbReference type="PROSITE" id="PS51257">
    <property type="entry name" value="PROKAR_LIPOPROTEIN"/>
    <property type="match status" value="1"/>
</dbReference>
<feature type="signal peptide" evidence="1">
    <location>
        <begin position="1"/>
        <end position="18"/>
    </location>
</feature>
<keyword evidence="3" id="KW-1185">Reference proteome</keyword>
<organism evidence="2 3">
    <name type="scientific">Pontibacter anaerobius</name>
    <dbReference type="NCBI Taxonomy" id="2993940"/>
    <lineage>
        <taxon>Bacteria</taxon>
        <taxon>Pseudomonadati</taxon>
        <taxon>Bacteroidota</taxon>
        <taxon>Cytophagia</taxon>
        <taxon>Cytophagales</taxon>
        <taxon>Hymenobacteraceae</taxon>
        <taxon>Pontibacter</taxon>
    </lineage>
</organism>